<dbReference type="InterPro" id="IPR000157">
    <property type="entry name" value="TIR_dom"/>
</dbReference>
<protein>
    <submittedName>
        <fullName evidence="2">Toll/interleukin-1 receptor domain-containing protein</fullName>
    </submittedName>
</protein>
<dbReference type="Gene3D" id="3.40.50.10140">
    <property type="entry name" value="Toll/interleukin-1 receptor homology (TIR) domain"/>
    <property type="match status" value="1"/>
</dbReference>
<dbReference type="AlphaFoldDB" id="A0A9D1KHX0"/>
<reference evidence="2" key="1">
    <citation type="submission" date="2020-10" db="EMBL/GenBank/DDBJ databases">
        <authorList>
            <person name="Gilroy R."/>
        </authorList>
    </citation>
    <scope>NUCLEOTIDE SEQUENCE</scope>
    <source>
        <strain evidence="2">ChiHecec2B26-709</strain>
    </source>
</reference>
<keyword evidence="2" id="KW-0675">Receptor</keyword>
<dbReference type="PROSITE" id="PS50104">
    <property type="entry name" value="TIR"/>
    <property type="match status" value="1"/>
</dbReference>
<evidence type="ECO:0000259" key="1">
    <source>
        <dbReference type="PROSITE" id="PS50104"/>
    </source>
</evidence>
<dbReference type="InterPro" id="IPR035897">
    <property type="entry name" value="Toll_tir_struct_dom_sf"/>
</dbReference>
<evidence type="ECO:0000313" key="2">
    <source>
        <dbReference type="EMBL" id="HIT46674.1"/>
    </source>
</evidence>
<comment type="caution">
    <text evidence="2">The sequence shown here is derived from an EMBL/GenBank/DDBJ whole genome shotgun (WGS) entry which is preliminary data.</text>
</comment>
<organism evidence="2 3">
    <name type="scientific">Candidatus Cryptobacteroides merdipullorum</name>
    <dbReference type="NCBI Taxonomy" id="2840771"/>
    <lineage>
        <taxon>Bacteria</taxon>
        <taxon>Pseudomonadati</taxon>
        <taxon>Bacteroidota</taxon>
        <taxon>Bacteroidia</taxon>
        <taxon>Bacteroidales</taxon>
        <taxon>Candidatus Cryptobacteroides</taxon>
    </lineage>
</organism>
<gene>
    <name evidence="2" type="ORF">IAC35_02315</name>
</gene>
<dbReference type="EMBL" id="DVLC01000044">
    <property type="protein sequence ID" value="HIT46674.1"/>
    <property type="molecule type" value="Genomic_DNA"/>
</dbReference>
<feature type="domain" description="TIR" evidence="1">
    <location>
        <begin position="2"/>
        <end position="173"/>
    </location>
</feature>
<dbReference type="GO" id="GO:0007165">
    <property type="term" value="P:signal transduction"/>
    <property type="evidence" value="ECO:0007669"/>
    <property type="project" value="InterPro"/>
</dbReference>
<reference evidence="2" key="2">
    <citation type="journal article" date="2021" name="PeerJ">
        <title>Extensive microbial diversity within the chicken gut microbiome revealed by metagenomics and culture.</title>
        <authorList>
            <person name="Gilroy R."/>
            <person name="Ravi A."/>
            <person name="Getino M."/>
            <person name="Pursley I."/>
            <person name="Horton D.L."/>
            <person name="Alikhan N.F."/>
            <person name="Baker D."/>
            <person name="Gharbi K."/>
            <person name="Hall N."/>
            <person name="Watson M."/>
            <person name="Adriaenssens E.M."/>
            <person name="Foster-Nyarko E."/>
            <person name="Jarju S."/>
            <person name="Secka A."/>
            <person name="Antonio M."/>
            <person name="Oren A."/>
            <person name="Chaudhuri R.R."/>
            <person name="La Ragione R."/>
            <person name="Hildebrand F."/>
            <person name="Pallen M.J."/>
        </authorList>
    </citation>
    <scope>NUCLEOTIDE SEQUENCE</scope>
    <source>
        <strain evidence="2">ChiHecec2B26-709</strain>
    </source>
</reference>
<dbReference type="Proteomes" id="UP000886881">
    <property type="component" value="Unassembled WGS sequence"/>
</dbReference>
<dbReference type="SUPFAM" id="SSF52200">
    <property type="entry name" value="Toll/Interleukin receptor TIR domain"/>
    <property type="match status" value="1"/>
</dbReference>
<sequence>MSNYDVFISYSRRDRAIVDEICGLLDAESISYWVDRKRTHPGGMFMEDIVNAIKNSRITLFVSSSDSNKSVYIAKEIAIAFNEGKYIIPYKVDMSPFNERLEFVLCDLNWVEAVPYSTQKAVSLVADIKALLHGERAKEMEVQTEKREYIDVLKWNEPRSGILKFFKRVFEDKS</sequence>
<accession>A0A9D1KHX0</accession>
<evidence type="ECO:0000313" key="3">
    <source>
        <dbReference type="Proteomes" id="UP000886881"/>
    </source>
</evidence>
<dbReference type="Pfam" id="PF13676">
    <property type="entry name" value="TIR_2"/>
    <property type="match status" value="1"/>
</dbReference>
<name>A0A9D1KHX0_9BACT</name>
<proteinExistence type="predicted"/>